<dbReference type="EMBL" id="PNBA02000006">
    <property type="protein sequence ID" value="KAG6421848.1"/>
    <property type="molecule type" value="Genomic_DNA"/>
</dbReference>
<dbReference type="PANTHER" id="PTHR46890:SF48">
    <property type="entry name" value="RNA-DIRECTED DNA POLYMERASE"/>
    <property type="match status" value="1"/>
</dbReference>
<dbReference type="PANTHER" id="PTHR46890">
    <property type="entry name" value="NON-LTR RETROLELEMENT REVERSE TRANSCRIPTASE-LIKE PROTEIN-RELATED"/>
    <property type="match status" value="1"/>
</dbReference>
<dbReference type="InterPro" id="IPR052343">
    <property type="entry name" value="Retrotransposon-Effector_Assoc"/>
</dbReference>
<accession>A0A8X8Y1K3</accession>
<feature type="domain" description="Reverse transcriptase" evidence="1">
    <location>
        <begin position="44"/>
        <end position="123"/>
    </location>
</feature>
<keyword evidence="3" id="KW-1185">Reference proteome</keyword>
<dbReference type="Pfam" id="PF00078">
    <property type="entry name" value="RVT_1"/>
    <property type="match status" value="1"/>
</dbReference>
<gene>
    <name evidence="2" type="ORF">SASPL_118407</name>
</gene>
<evidence type="ECO:0000313" key="3">
    <source>
        <dbReference type="Proteomes" id="UP000298416"/>
    </source>
</evidence>
<dbReference type="AlphaFoldDB" id="A0A8X8Y1K3"/>
<organism evidence="2">
    <name type="scientific">Salvia splendens</name>
    <name type="common">Scarlet sage</name>
    <dbReference type="NCBI Taxonomy" id="180675"/>
    <lineage>
        <taxon>Eukaryota</taxon>
        <taxon>Viridiplantae</taxon>
        <taxon>Streptophyta</taxon>
        <taxon>Embryophyta</taxon>
        <taxon>Tracheophyta</taxon>
        <taxon>Spermatophyta</taxon>
        <taxon>Magnoliopsida</taxon>
        <taxon>eudicotyledons</taxon>
        <taxon>Gunneridae</taxon>
        <taxon>Pentapetalae</taxon>
        <taxon>asterids</taxon>
        <taxon>lamiids</taxon>
        <taxon>Lamiales</taxon>
        <taxon>Lamiaceae</taxon>
        <taxon>Nepetoideae</taxon>
        <taxon>Mentheae</taxon>
        <taxon>Salviinae</taxon>
        <taxon>Salvia</taxon>
        <taxon>Salvia subgen. Calosphace</taxon>
        <taxon>core Calosphace</taxon>
    </lineage>
</organism>
<reference evidence="2" key="2">
    <citation type="submission" date="2020-08" db="EMBL/GenBank/DDBJ databases">
        <title>Plant Genome Project.</title>
        <authorList>
            <person name="Zhang R.-G."/>
        </authorList>
    </citation>
    <scope>NUCLEOTIDE SEQUENCE</scope>
    <source>
        <strain evidence="2">Huo1</strain>
        <tissue evidence="2">Leaf</tissue>
    </source>
</reference>
<protein>
    <recommendedName>
        <fullName evidence="1">Reverse transcriptase domain-containing protein</fullName>
    </recommendedName>
</protein>
<comment type="caution">
    <text evidence="2">The sequence shown here is derived from an EMBL/GenBank/DDBJ whole genome shotgun (WGS) entry which is preliminary data.</text>
</comment>
<proteinExistence type="predicted"/>
<dbReference type="Proteomes" id="UP000298416">
    <property type="component" value="Unassembled WGS sequence"/>
</dbReference>
<evidence type="ECO:0000259" key="1">
    <source>
        <dbReference type="Pfam" id="PF00078"/>
    </source>
</evidence>
<sequence length="123" mass="14276">MCEIQATLQKCEASKGPRCDGFNFKFVKEHWKDIGQEVYAFEVKNFRLISMIRTLYKIIAKISAKRLSMVLPDLIGETQTTFIKSRQILDRALIANEVVWWIKETKLSVAVLKLDFQKSYVSV</sequence>
<name>A0A8X8Y1K3_SALSN</name>
<reference evidence="2" key="1">
    <citation type="submission" date="2018-01" db="EMBL/GenBank/DDBJ databases">
        <authorList>
            <person name="Mao J.F."/>
        </authorList>
    </citation>
    <scope>NUCLEOTIDE SEQUENCE</scope>
    <source>
        <strain evidence="2">Huo1</strain>
        <tissue evidence="2">Leaf</tissue>
    </source>
</reference>
<evidence type="ECO:0000313" key="2">
    <source>
        <dbReference type="EMBL" id="KAG6421848.1"/>
    </source>
</evidence>
<dbReference type="InterPro" id="IPR000477">
    <property type="entry name" value="RT_dom"/>
</dbReference>